<organism evidence="1 2">
    <name type="scientific">Panagrolaimus sp. JU765</name>
    <dbReference type="NCBI Taxonomy" id="591449"/>
    <lineage>
        <taxon>Eukaryota</taxon>
        <taxon>Metazoa</taxon>
        <taxon>Ecdysozoa</taxon>
        <taxon>Nematoda</taxon>
        <taxon>Chromadorea</taxon>
        <taxon>Rhabditida</taxon>
        <taxon>Tylenchina</taxon>
        <taxon>Panagrolaimomorpha</taxon>
        <taxon>Panagrolaimoidea</taxon>
        <taxon>Panagrolaimidae</taxon>
        <taxon>Panagrolaimus</taxon>
    </lineage>
</organism>
<proteinExistence type="predicted"/>
<evidence type="ECO:0000313" key="1">
    <source>
        <dbReference type="Proteomes" id="UP000887576"/>
    </source>
</evidence>
<name>A0AC34RFX8_9BILA</name>
<protein>
    <submittedName>
        <fullName evidence="2">Nematode cuticle collagen N-terminal domain-containing protein</fullName>
    </submittedName>
</protein>
<accession>A0AC34RFX8</accession>
<reference evidence="2" key="1">
    <citation type="submission" date="2022-11" db="UniProtKB">
        <authorList>
            <consortium name="WormBaseParasite"/>
        </authorList>
    </citation>
    <scope>IDENTIFICATION</scope>
</reference>
<dbReference type="Proteomes" id="UP000887576">
    <property type="component" value="Unplaced"/>
</dbReference>
<evidence type="ECO:0000313" key="2">
    <source>
        <dbReference type="WBParaSite" id="JU765_v2.g6559.t1"/>
    </source>
</evidence>
<sequence>METARTAGYVAVAASLGALITVFLYIPALVIKINDINERLKIDSDEFRAMADETWTELVVAKGHFPADRIRRQTYGESLPKSYRLPNTYAKKDAFVNAPTCSCNARNNCPAGTPGPPGKPVS</sequence>
<dbReference type="WBParaSite" id="JU765_v2.g6559.t1">
    <property type="protein sequence ID" value="JU765_v2.g6559.t1"/>
    <property type="gene ID" value="JU765_v2.g6559"/>
</dbReference>